<evidence type="ECO:0000313" key="1">
    <source>
        <dbReference type="EMBL" id="RFZ85066.1"/>
    </source>
</evidence>
<keyword evidence="2" id="KW-1185">Reference proteome</keyword>
<dbReference type="OrthoDB" id="799697at2"/>
<dbReference type="AlphaFoldDB" id="A0A3E2NVL9"/>
<dbReference type="EMBL" id="QWDE01000001">
    <property type="protein sequence ID" value="RFZ85066.1"/>
    <property type="molecule type" value="Genomic_DNA"/>
</dbReference>
<sequence length="180" mass="21032">MTSSPQVQDLKLLLSVFREGLIQGVISKEEIVAWADQLIEEADEPDYFLMELALCNDVNCLVELLDKHVIPTANPIRDRVLLALVYQRLPIDEVKEVERVANLVDNILSAKKLTDFENSSIYTFDDYYVHYPPEFRELKVELKNFLTIYNPFTLQNYTHWVNINEQVLELLKEKESQIRS</sequence>
<proteinExistence type="predicted"/>
<protein>
    <submittedName>
        <fullName evidence="1">Uncharacterized protein</fullName>
    </submittedName>
</protein>
<dbReference type="Proteomes" id="UP000260823">
    <property type="component" value="Unassembled WGS sequence"/>
</dbReference>
<evidence type="ECO:0000313" key="2">
    <source>
        <dbReference type="Proteomes" id="UP000260823"/>
    </source>
</evidence>
<dbReference type="RefSeq" id="WP_117381967.1">
    <property type="nucleotide sequence ID" value="NZ_QWDE01000001.1"/>
</dbReference>
<name>A0A3E2NVL9_9SPHI</name>
<reference evidence="1 2" key="1">
    <citation type="submission" date="2018-08" db="EMBL/GenBank/DDBJ databases">
        <title>Mucilaginibacter terrae sp. nov., isolated from manganese diggings.</title>
        <authorList>
            <person name="Huang Y."/>
            <person name="Zhou Z."/>
        </authorList>
    </citation>
    <scope>NUCLEOTIDE SEQUENCE [LARGE SCALE GENOMIC DNA]</scope>
    <source>
        <strain evidence="1 2">ZH6</strain>
    </source>
</reference>
<gene>
    <name evidence="1" type="ORF">DYU05_05545</name>
</gene>
<comment type="caution">
    <text evidence="1">The sequence shown here is derived from an EMBL/GenBank/DDBJ whole genome shotgun (WGS) entry which is preliminary data.</text>
</comment>
<organism evidence="1 2">
    <name type="scientific">Mucilaginibacter terrenus</name>
    <dbReference type="NCBI Taxonomy" id="2482727"/>
    <lineage>
        <taxon>Bacteria</taxon>
        <taxon>Pseudomonadati</taxon>
        <taxon>Bacteroidota</taxon>
        <taxon>Sphingobacteriia</taxon>
        <taxon>Sphingobacteriales</taxon>
        <taxon>Sphingobacteriaceae</taxon>
        <taxon>Mucilaginibacter</taxon>
    </lineage>
</organism>
<accession>A0A3E2NVL9</accession>